<dbReference type="GO" id="GO:0003700">
    <property type="term" value="F:DNA-binding transcription factor activity"/>
    <property type="evidence" value="ECO:0007669"/>
    <property type="project" value="TreeGrafter"/>
</dbReference>
<dbReference type="PANTHER" id="PTHR31319">
    <property type="entry name" value="ZINC FINGER PROTEIN CONSTANS-LIKE 4"/>
    <property type="match status" value="1"/>
</dbReference>
<evidence type="ECO:0000256" key="3">
    <source>
        <dbReference type="SAM" id="MobiDB-lite"/>
    </source>
</evidence>
<dbReference type="PROSITE" id="PS51017">
    <property type="entry name" value="CCT"/>
    <property type="match status" value="1"/>
</dbReference>
<feature type="domain" description="CCT" evidence="4">
    <location>
        <begin position="176"/>
        <end position="217"/>
    </location>
</feature>
<evidence type="ECO:0000259" key="4">
    <source>
        <dbReference type="PROSITE" id="PS51017"/>
    </source>
</evidence>
<dbReference type="AlphaFoldDB" id="A0A7S3PS33"/>
<name>A0A7S3PS33_9STRA</name>
<feature type="compositionally biased region" description="Low complexity" evidence="3">
    <location>
        <begin position="226"/>
        <end position="243"/>
    </location>
</feature>
<protein>
    <recommendedName>
        <fullName evidence="4">CCT domain-containing protein</fullName>
    </recommendedName>
</protein>
<evidence type="ECO:0000256" key="2">
    <source>
        <dbReference type="ARBA" id="ARBA00023242"/>
    </source>
</evidence>
<reference evidence="5" key="1">
    <citation type="submission" date="2021-01" db="EMBL/GenBank/DDBJ databases">
        <authorList>
            <person name="Corre E."/>
            <person name="Pelletier E."/>
            <person name="Niang G."/>
            <person name="Scheremetjew M."/>
            <person name="Finn R."/>
            <person name="Kale V."/>
            <person name="Holt S."/>
            <person name="Cochrane G."/>
            <person name="Meng A."/>
            <person name="Brown T."/>
            <person name="Cohen L."/>
        </authorList>
    </citation>
    <scope>NUCLEOTIDE SEQUENCE</scope>
    <source>
        <strain evidence="5">GSBS06</strain>
    </source>
</reference>
<sequence length="243" mass="27852">MIVIDKLPILSGRNKYISIMDNIQNSNEQPSQNNNFYVPTMNLYAQYYLPNGQPSALAYANVVPQKQFMQVQMPPKQDQNVIAQQQQQNSMLPYPFQLGQHQKQFISHGITRIMPTPPPMHYMPNPNFQSYMQPPVVIVNKPEVQLTKSNNSPQSHSTTVTQAPVTVKLKFNKEERAKILARYREKRKRRNFRRVRYKLRKQIAHGRPRIGGRFVKKEKPQPTSPLPVSTSVPATTTATAATA</sequence>
<proteinExistence type="predicted"/>
<keyword evidence="2" id="KW-0539">Nucleus</keyword>
<dbReference type="InterPro" id="IPR010402">
    <property type="entry name" value="CCT_domain"/>
</dbReference>
<accession>A0A7S3PS33</accession>
<feature type="region of interest" description="Disordered" evidence="3">
    <location>
        <begin position="210"/>
        <end position="243"/>
    </location>
</feature>
<dbReference type="EMBL" id="HBIN01025356">
    <property type="protein sequence ID" value="CAE0448605.1"/>
    <property type="molecule type" value="Transcribed_RNA"/>
</dbReference>
<dbReference type="Pfam" id="PF06203">
    <property type="entry name" value="CCT"/>
    <property type="match status" value="1"/>
</dbReference>
<comment type="subcellular location">
    <subcellularLocation>
        <location evidence="1">Nucleus</location>
    </subcellularLocation>
</comment>
<evidence type="ECO:0000256" key="1">
    <source>
        <dbReference type="ARBA" id="ARBA00004123"/>
    </source>
</evidence>
<dbReference type="InterPro" id="IPR045281">
    <property type="entry name" value="CONSTANS-like"/>
</dbReference>
<dbReference type="PANTHER" id="PTHR31319:SF77">
    <property type="entry name" value="ZINC FINGER PROTEIN CONSTANS-LIKE 4"/>
    <property type="match status" value="1"/>
</dbReference>
<dbReference type="GO" id="GO:0005634">
    <property type="term" value="C:nucleus"/>
    <property type="evidence" value="ECO:0007669"/>
    <property type="project" value="UniProtKB-SubCell"/>
</dbReference>
<gene>
    <name evidence="5" type="ORF">ASTO00021_LOCUS18571</name>
</gene>
<evidence type="ECO:0000313" key="5">
    <source>
        <dbReference type="EMBL" id="CAE0448605.1"/>
    </source>
</evidence>
<organism evidence="5">
    <name type="scientific">Aplanochytrium stocchinoi</name>
    <dbReference type="NCBI Taxonomy" id="215587"/>
    <lineage>
        <taxon>Eukaryota</taxon>
        <taxon>Sar</taxon>
        <taxon>Stramenopiles</taxon>
        <taxon>Bigyra</taxon>
        <taxon>Labyrinthulomycetes</taxon>
        <taxon>Thraustochytrida</taxon>
        <taxon>Thraustochytriidae</taxon>
        <taxon>Aplanochytrium</taxon>
    </lineage>
</organism>